<evidence type="ECO:0000313" key="6">
    <source>
        <dbReference type="Proteomes" id="UP001596501"/>
    </source>
</evidence>
<dbReference type="Pfam" id="PF01584">
    <property type="entry name" value="CheW"/>
    <property type="match status" value="1"/>
</dbReference>
<evidence type="ECO:0000256" key="2">
    <source>
        <dbReference type="ARBA" id="ARBA00021483"/>
    </source>
</evidence>
<comment type="subcellular location">
    <subcellularLocation>
        <location evidence="1">Cytoplasm</location>
    </subcellularLocation>
</comment>
<organism evidence="5 6">
    <name type="scientific">Hydrogenophaga atypica</name>
    <dbReference type="NCBI Taxonomy" id="249409"/>
    <lineage>
        <taxon>Bacteria</taxon>
        <taxon>Pseudomonadati</taxon>
        <taxon>Pseudomonadota</taxon>
        <taxon>Betaproteobacteria</taxon>
        <taxon>Burkholderiales</taxon>
        <taxon>Comamonadaceae</taxon>
        <taxon>Hydrogenophaga</taxon>
    </lineage>
</organism>
<accession>A0ABW2QKZ8</accession>
<evidence type="ECO:0000313" key="5">
    <source>
        <dbReference type="EMBL" id="MFC7410081.1"/>
    </source>
</evidence>
<dbReference type="RefSeq" id="WP_382224645.1">
    <property type="nucleotide sequence ID" value="NZ_JBHTCA010000011.1"/>
</dbReference>
<dbReference type="Gene3D" id="2.30.30.40">
    <property type="entry name" value="SH3 Domains"/>
    <property type="match status" value="1"/>
</dbReference>
<dbReference type="SUPFAM" id="SSF50341">
    <property type="entry name" value="CheW-like"/>
    <property type="match status" value="1"/>
</dbReference>
<keyword evidence="6" id="KW-1185">Reference proteome</keyword>
<dbReference type="InterPro" id="IPR002545">
    <property type="entry name" value="CheW-lke_dom"/>
</dbReference>
<protein>
    <recommendedName>
        <fullName evidence="2">Chemotaxis protein CheW</fullName>
    </recommendedName>
</protein>
<reference evidence="6" key="1">
    <citation type="journal article" date="2019" name="Int. J. Syst. Evol. Microbiol.">
        <title>The Global Catalogue of Microorganisms (GCM) 10K type strain sequencing project: providing services to taxonomists for standard genome sequencing and annotation.</title>
        <authorList>
            <consortium name="The Broad Institute Genomics Platform"/>
            <consortium name="The Broad Institute Genome Sequencing Center for Infectious Disease"/>
            <person name="Wu L."/>
            <person name="Ma J."/>
        </authorList>
    </citation>
    <scope>NUCLEOTIDE SEQUENCE [LARGE SCALE GENOMIC DNA]</scope>
    <source>
        <strain evidence="6">CGMCC 1.12371</strain>
    </source>
</reference>
<dbReference type="EMBL" id="JBHTCA010000011">
    <property type="protein sequence ID" value="MFC7410081.1"/>
    <property type="molecule type" value="Genomic_DNA"/>
</dbReference>
<keyword evidence="3" id="KW-0963">Cytoplasm</keyword>
<evidence type="ECO:0000259" key="4">
    <source>
        <dbReference type="PROSITE" id="PS50851"/>
    </source>
</evidence>
<comment type="caution">
    <text evidence="5">The sequence shown here is derived from an EMBL/GenBank/DDBJ whole genome shotgun (WGS) entry which is preliminary data.</text>
</comment>
<dbReference type="PANTHER" id="PTHR22617">
    <property type="entry name" value="CHEMOTAXIS SENSOR HISTIDINE KINASE-RELATED"/>
    <property type="match status" value="1"/>
</dbReference>
<dbReference type="InterPro" id="IPR036061">
    <property type="entry name" value="CheW-like_dom_sf"/>
</dbReference>
<dbReference type="Gene3D" id="2.40.50.180">
    <property type="entry name" value="CheA-289, Domain 4"/>
    <property type="match status" value="1"/>
</dbReference>
<evidence type="ECO:0000256" key="3">
    <source>
        <dbReference type="ARBA" id="ARBA00022490"/>
    </source>
</evidence>
<name>A0ABW2QKZ8_9BURK</name>
<dbReference type="InterPro" id="IPR039315">
    <property type="entry name" value="CheW"/>
</dbReference>
<dbReference type="PROSITE" id="PS50851">
    <property type="entry name" value="CHEW"/>
    <property type="match status" value="1"/>
</dbReference>
<evidence type="ECO:0000256" key="1">
    <source>
        <dbReference type="ARBA" id="ARBA00004496"/>
    </source>
</evidence>
<proteinExistence type="predicted"/>
<dbReference type="Proteomes" id="UP001596501">
    <property type="component" value="Unassembled WGS sequence"/>
</dbReference>
<gene>
    <name evidence="5" type="ORF">ACFQPB_14530</name>
</gene>
<sequence>MHAMPHDKNIPDAHAGEYLSFRLGQEEYGIPILTVQEIRGYNEPTRIANAPEFMRGVVNLRGVIVPIVDLRIKFGQTPEYNDITATIVLNIGKRVIGIVVDSVSDVVALTREQIKPPPSLSSGLDGAYVTGIATEAQGDQARMLILVDIERLMSSDDIGLLDSVQEVETA</sequence>
<dbReference type="PANTHER" id="PTHR22617:SF45">
    <property type="entry name" value="CHEMOTAXIS PROTEIN CHEW"/>
    <property type="match status" value="1"/>
</dbReference>
<dbReference type="SMART" id="SM00260">
    <property type="entry name" value="CheW"/>
    <property type="match status" value="1"/>
</dbReference>
<feature type="domain" description="CheW-like" evidence="4">
    <location>
        <begin position="15"/>
        <end position="158"/>
    </location>
</feature>